<evidence type="ECO:0000313" key="3">
    <source>
        <dbReference type="EMBL" id="MDF0590943.1"/>
    </source>
</evidence>
<dbReference type="CDD" id="cd01169">
    <property type="entry name" value="HMPP_kinase"/>
    <property type="match status" value="1"/>
</dbReference>
<dbReference type="Proteomes" id="UP001220010">
    <property type="component" value="Unassembled WGS sequence"/>
</dbReference>
<accession>A0ABT5X8D3</accession>
<dbReference type="GO" id="GO:0008972">
    <property type="term" value="F:phosphomethylpyrimidine kinase activity"/>
    <property type="evidence" value="ECO:0007669"/>
    <property type="project" value="UniProtKB-EC"/>
</dbReference>
<keyword evidence="3" id="KW-0808">Transferase</keyword>
<dbReference type="InterPro" id="IPR019293">
    <property type="entry name" value="ThiN"/>
</dbReference>
<dbReference type="InterPro" id="IPR029056">
    <property type="entry name" value="Ribokinase-like"/>
</dbReference>
<reference evidence="3 4" key="1">
    <citation type="submission" date="2023-03" db="EMBL/GenBank/DDBJ databases">
        <title>WGS of Methanotrichaceae archaeon Mx.</title>
        <authorList>
            <person name="Sorokin D.Y."/>
            <person name="Merkel A.Y."/>
        </authorList>
    </citation>
    <scope>NUCLEOTIDE SEQUENCE [LARGE SCALE GENOMIC DNA]</scope>
    <source>
        <strain evidence="3 4">Mx</strain>
    </source>
</reference>
<organism evidence="3 4">
    <name type="scientific">Candidatus Methanocrinis natronophilus</name>
    <dbReference type="NCBI Taxonomy" id="3033396"/>
    <lineage>
        <taxon>Archaea</taxon>
        <taxon>Methanobacteriati</taxon>
        <taxon>Methanobacteriota</taxon>
        <taxon>Stenosarchaea group</taxon>
        <taxon>Methanomicrobia</taxon>
        <taxon>Methanotrichales</taxon>
        <taxon>Methanotrichaceae</taxon>
        <taxon>Methanocrinis</taxon>
    </lineage>
</organism>
<feature type="domain" description="Thiamine-phosphate synthase ThiN" evidence="2">
    <location>
        <begin position="268"/>
        <end position="444"/>
    </location>
</feature>
<dbReference type="Pfam" id="PF08543">
    <property type="entry name" value="Phos_pyr_kin"/>
    <property type="match status" value="1"/>
</dbReference>
<dbReference type="InterPro" id="IPR004399">
    <property type="entry name" value="HMP/HMP-P_kinase_dom"/>
</dbReference>
<keyword evidence="3" id="KW-0418">Kinase</keyword>
<dbReference type="PANTHER" id="PTHR20858">
    <property type="entry name" value="PHOSPHOMETHYLPYRIMIDINE KINASE"/>
    <property type="match status" value="1"/>
</dbReference>
<dbReference type="SUPFAM" id="SSF53613">
    <property type="entry name" value="Ribokinase-like"/>
    <property type="match status" value="1"/>
</dbReference>
<dbReference type="GO" id="GO:0008902">
    <property type="term" value="F:hydroxymethylpyrimidine kinase activity"/>
    <property type="evidence" value="ECO:0007669"/>
    <property type="project" value="UniProtKB-EC"/>
</dbReference>
<evidence type="ECO:0000313" key="4">
    <source>
        <dbReference type="Proteomes" id="UP001220010"/>
    </source>
</evidence>
<dbReference type="EC" id="2.7.1.49" evidence="3"/>
<dbReference type="InterPro" id="IPR013749">
    <property type="entry name" value="PM/HMP-P_kinase-1"/>
</dbReference>
<feature type="domain" description="Pyridoxamine kinase/Phosphomethylpyrimidine kinase" evidence="1">
    <location>
        <begin position="12"/>
        <end position="251"/>
    </location>
</feature>
<dbReference type="InterPro" id="IPR036409">
    <property type="entry name" value="Aldolase_II/adducin_N_sf"/>
</dbReference>
<dbReference type="PANTHER" id="PTHR20858:SF17">
    <property type="entry name" value="HYDROXYMETHYLPYRIMIDINE_PHOSPHOMETHYLPYRIMIDINE KINASE THI20-RELATED"/>
    <property type="match status" value="1"/>
</dbReference>
<proteinExistence type="predicted"/>
<dbReference type="EMBL" id="JARFPK010000022">
    <property type="protein sequence ID" value="MDF0590943.1"/>
    <property type="molecule type" value="Genomic_DNA"/>
</dbReference>
<name>A0ABT5X8D3_9EURY</name>
<dbReference type="EC" id="2.7.4.7" evidence="3"/>
<sequence length="459" mass="47737">MVNLLLTVGGSDSSGGAGIQADIKTFAALGFHGASAVTAVTAQNTRGVAEVYTLPPGAVAAQMEAVVEDSAISAAKTGMLSTADVVYEVSLFFEGEGIPLVVDPVMEAEAGGRLLDSSALSLLRGRLIPLARVITPNIFEAEAITGIEVSDERSALEAGYAILDLGAEAAVVTGGHLQGDDLLVTPEAHFVVKGRREAGGNHGVGCTYSAALTAFLARGWSLEKAAAAAKSFAASSVKRSMDVGRGPSPVNPLGEALEGAERFTVLMEVERGVDILLQEPAVLRLIPEVGSNLGMAISTARGPEDVAAVEGRLVRAGSRVKACGSVRFGASGHVARILLSAMTFDPEVRAGMNIRFGDDVLGVIRVLGLSSSHFSREDEPEASKTMSWGTEEAMRIYISAVRSAAGSSRTAAPLPEVIWDRGGWGKEPMVRLLGTSAEEVAQVAVEIARNLPPRREPIN</sequence>
<gene>
    <name evidence="3" type="primary">thiD</name>
    <name evidence="3" type="ORF">P0O15_07155</name>
</gene>
<dbReference type="RefSeq" id="WP_316966688.1">
    <property type="nucleotide sequence ID" value="NZ_JARFPK010000022.1"/>
</dbReference>
<dbReference type="NCBIfam" id="TIGR00097">
    <property type="entry name" value="HMP-P_kinase"/>
    <property type="match status" value="1"/>
</dbReference>
<evidence type="ECO:0000259" key="2">
    <source>
        <dbReference type="Pfam" id="PF10120"/>
    </source>
</evidence>
<evidence type="ECO:0000259" key="1">
    <source>
        <dbReference type="Pfam" id="PF08543"/>
    </source>
</evidence>
<dbReference type="SUPFAM" id="SSF53639">
    <property type="entry name" value="AraD/HMP-PK domain-like"/>
    <property type="match status" value="1"/>
</dbReference>
<protein>
    <submittedName>
        <fullName evidence="3">Bifunctional hydroxymethylpyrimidine kinase/phosphomethylpyrimidine kinase</fullName>
        <ecNumber evidence="3">2.7.1.49</ecNumber>
        <ecNumber evidence="3">2.7.4.7</ecNumber>
    </submittedName>
</protein>
<dbReference type="Pfam" id="PF10120">
    <property type="entry name" value="ThiN"/>
    <property type="match status" value="1"/>
</dbReference>
<dbReference type="Gene3D" id="3.40.225.10">
    <property type="entry name" value="Class II aldolase/adducin N-terminal domain"/>
    <property type="match status" value="1"/>
</dbReference>
<dbReference type="Gene3D" id="3.40.1190.20">
    <property type="match status" value="1"/>
</dbReference>
<comment type="caution">
    <text evidence="3">The sequence shown here is derived from an EMBL/GenBank/DDBJ whole genome shotgun (WGS) entry which is preliminary data.</text>
</comment>
<keyword evidence="4" id="KW-1185">Reference proteome</keyword>